<feature type="transmembrane region" description="Helical" evidence="6">
    <location>
        <begin position="99"/>
        <end position="120"/>
    </location>
</feature>
<keyword evidence="5 6" id="KW-0472">Membrane</keyword>
<feature type="transmembrane region" description="Helical" evidence="6">
    <location>
        <begin position="42"/>
        <end position="65"/>
    </location>
</feature>
<reference evidence="8" key="2">
    <citation type="submission" date="2020-04" db="EMBL/GenBank/DDBJ databases">
        <authorList>
            <consortium name="NCBI Genome Project"/>
        </authorList>
    </citation>
    <scope>NUCLEOTIDE SEQUENCE</scope>
    <source>
        <strain evidence="8">CBS 342.82</strain>
    </source>
</reference>
<dbReference type="Proteomes" id="UP000504637">
    <property type="component" value="Unplaced"/>
</dbReference>
<organism evidence="8">
    <name type="scientific">Dissoconium aciculare CBS 342.82</name>
    <dbReference type="NCBI Taxonomy" id="1314786"/>
    <lineage>
        <taxon>Eukaryota</taxon>
        <taxon>Fungi</taxon>
        <taxon>Dikarya</taxon>
        <taxon>Ascomycota</taxon>
        <taxon>Pezizomycotina</taxon>
        <taxon>Dothideomycetes</taxon>
        <taxon>Dothideomycetidae</taxon>
        <taxon>Mycosphaerellales</taxon>
        <taxon>Dissoconiaceae</taxon>
        <taxon>Dissoconium</taxon>
    </lineage>
</organism>
<reference evidence="8" key="1">
    <citation type="submission" date="2020-01" db="EMBL/GenBank/DDBJ databases">
        <authorList>
            <consortium name="DOE Joint Genome Institute"/>
            <person name="Haridas S."/>
            <person name="Albert R."/>
            <person name="Binder M."/>
            <person name="Bloem J."/>
            <person name="Labutti K."/>
            <person name="Salamov A."/>
            <person name="Andreopoulos B."/>
            <person name="Baker S.E."/>
            <person name="Barry K."/>
            <person name="Bills G."/>
            <person name="Bluhm B.H."/>
            <person name="Cannon C."/>
            <person name="Castanera R."/>
            <person name="Culley D.E."/>
            <person name="Daum C."/>
            <person name="Ezra D."/>
            <person name="Gonzalez J.B."/>
            <person name="Henrissat B."/>
            <person name="Kuo A."/>
            <person name="Liang C."/>
            <person name="Lipzen A."/>
            <person name="Lutzoni F."/>
            <person name="Magnuson J."/>
            <person name="Mondo S."/>
            <person name="Nolan M."/>
            <person name="Ohm R."/>
            <person name="Pangilinan J."/>
            <person name="Park H.-J."/>
            <person name="Ramirez L."/>
            <person name="Alfaro M."/>
            <person name="Sun H."/>
            <person name="Tritt A."/>
            <person name="Yoshinaga Y."/>
            <person name="Zwiers L.-H."/>
            <person name="Turgeon B.G."/>
            <person name="Goodwin S.B."/>
            <person name="Spatafora J.W."/>
            <person name="Crous P.W."/>
            <person name="Grigoriev I.V."/>
        </authorList>
    </citation>
    <scope>NUCLEOTIDE SEQUENCE</scope>
    <source>
        <strain evidence="8">CBS 342.82</strain>
    </source>
</reference>
<dbReference type="PANTHER" id="PTHR45649:SF14">
    <property type="entry name" value="GABA PERMEASE"/>
    <property type="match status" value="1"/>
</dbReference>
<dbReference type="GO" id="GO:0022857">
    <property type="term" value="F:transmembrane transporter activity"/>
    <property type="evidence" value="ECO:0007669"/>
    <property type="project" value="InterPro"/>
</dbReference>
<evidence type="ECO:0000256" key="4">
    <source>
        <dbReference type="ARBA" id="ARBA00022989"/>
    </source>
</evidence>
<feature type="transmembrane region" description="Helical" evidence="6">
    <location>
        <begin position="140"/>
        <end position="160"/>
    </location>
</feature>
<dbReference type="GeneID" id="54365103"/>
<gene>
    <name evidence="8" type="ORF">K489DRAFT_406891</name>
</gene>
<feature type="transmembrane region" description="Helical" evidence="6">
    <location>
        <begin position="354"/>
        <end position="374"/>
    </location>
</feature>
<protein>
    <submittedName>
        <fullName evidence="8">Amino acid transporter</fullName>
    </submittedName>
</protein>
<comment type="subcellular location">
    <subcellularLocation>
        <location evidence="1">Membrane</location>
        <topology evidence="1">Multi-pass membrane protein</topology>
    </subcellularLocation>
</comment>
<dbReference type="RefSeq" id="XP_033463138.1">
    <property type="nucleotide sequence ID" value="XM_033607303.1"/>
</dbReference>
<feature type="transmembrane region" description="Helical" evidence="6">
    <location>
        <begin position="423"/>
        <end position="441"/>
    </location>
</feature>
<dbReference type="InterPro" id="IPR002293">
    <property type="entry name" value="AA/rel_permease1"/>
</dbReference>
<feature type="transmembrane region" description="Helical" evidence="6">
    <location>
        <begin position="12"/>
        <end position="30"/>
    </location>
</feature>
<keyword evidence="2" id="KW-0813">Transport</keyword>
<dbReference type="PANTHER" id="PTHR45649">
    <property type="entry name" value="AMINO-ACID PERMEASE BAT1"/>
    <property type="match status" value="1"/>
</dbReference>
<feature type="transmembrane region" description="Helical" evidence="6">
    <location>
        <begin position="249"/>
        <end position="275"/>
    </location>
</feature>
<dbReference type="GO" id="GO:0016020">
    <property type="term" value="C:membrane"/>
    <property type="evidence" value="ECO:0007669"/>
    <property type="project" value="UniProtKB-SubCell"/>
</dbReference>
<feature type="transmembrane region" description="Helical" evidence="6">
    <location>
        <begin position="210"/>
        <end position="228"/>
    </location>
</feature>
<proteinExistence type="predicted"/>
<feature type="transmembrane region" description="Helical" evidence="6">
    <location>
        <begin position="380"/>
        <end position="402"/>
    </location>
</feature>
<sequence>MARMGRVQELRRGFKFVGIVGFVTILQATWESTLLANYFGLFNGGTGGAIWCMVAVWLCMLAMIASMAEMASMAPAAGGQYHWVSEFAPPEWQKSLSYVVGWCSCLGWIAGVPSCCSQLAGVINDLVVLKYPDADIGALWQTTLMVYLFIALTVGFNIFFARHLPLAEGMILFVHVFGFFAFLLVFWIMADHAPAAQVFTSFYDGGDWGNIGLSCIVGLSTPIWCFIGPDSGAHMSEELEDASIQLPRAMMLATVLNGILGITMMITFCFCIIDIDQVVGDDASQFPVMQIIFTSTGSYAATCVLGTLLIVLLFFSTVTTVASASRQIWAFSRDHGFPYSTWIRAVRPDLEVPVNALLVCLGVSIVISAINFGSDTAFNAVLSVSNAALIFSYIVSIGCIRLKRIRGEALLPRRWSLGKWGGPLNDVSLAFLIIAFVFSFFPTTPLLDSVIWAADFNWSIVIFAVTCLLALTYYLAGGGREKYIAPVSLVKQE</sequence>
<dbReference type="Gene3D" id="1.20.1740.10">
    <property type="entry name" value="Amino acid/polyamine transporter I"/>
    <property type="match status" value="1"/>
</dbReference>
<dbReference type="OrthoDB" id="3257095at2759"/>
<dbReference type="AlphaFoldDB" id="A0A6J3MGS3"/>
<dbReference type="PIRSF" id="PIRSF006060">
    <property type="entry name" value="AA_transporter"/>
    <property type="match status" value="1"/>
</dbReference>
<feature type="transmembrane region" description="Helical" evidence="6">
    <location>
        <begin position="456"/>
        <end position="476"/>
    </location>
</feature>
<dbReference type="Pfam" id="PF13520">
    <property type="entry name" value="AA_permease_2"/>
    <property type="match status" value="1"/>
</dbReference>
<keyword evidence="4 6" id="KW-1133">Transmembrane helix</keyword>
<feature type="transmembrane region" description="Helical" evidence="6">
    <location>
        <begin position="299"/>
        <end position="324"/>
    </location>
</feature>
<keyword evidence="3 6" id="KW-0812">Transmembrane</keyword>
<evidence type="ECO:0000256" key="5">
    <source>
        <dbReference type="ARBA" id="ARBA00023136"/>
    </source>
</evidence>
<name>A0A6J3MGS3_9PEZI</name>
<feature type="transmembrane region" description="Helical" evidence="6">
    <location>
        <begin position="172"/>
        <end position="190"/>
    </location>
</feature>
<evidence type="ECO:0000313" key="7">
    <source>
        <dbReference type="Proteomes" id="UP000504637"/>
    </source>
</evidence>
<keyword evidence="7" id="KW-1185">Reference proteome</keyword>
<evidence type="ECO:0000256" key="2">
    <source>
        <dbReference type="ARBA" id="ARBA00022448"/>
    </source>
</evidence>
<reference evidence="8" key="3">
    <citation type="submission" date="2025-08" db="UniProtKB">
        <authorList>
            <consortium name="RefSeq"/>
        </authorList>
    </citation>
    <scope>IDENTIFICATION</scope>
    <source>
        <strain evidence="8">CBS 342.82</strain>
    </source>
</reference>
<evidence type="ECO:0000256" key="6">
    <source>
        <dbReference type="SAM" id="Phobius"/>
    </source>
</evidence>
<evidence type="ECO:0000256" key="1">
    <source>
        <dbReference type="ARBA" id="ARBA00004141"/>
    </source>
</evidence>
<evidence type="ECO:0000256" key="3">
    <source>
        <dbReference type="ARBA" id="ARBA00022692"/>
    </source>
</evidence>
<accession>A0A6J3MGS3</accession>
<evidence type="ECO:0000313" key="8">
    <source>
        <dbReference type="RefSeq" id="XP_033463138.1"/>
    </source>
</evidence>